<gene>
    <name evidence="1" type="ORF">GCM10009544_57360</name>
</gene>
<organism evidence="1 2">
    <name type="scientific">Streptomyces stramineus</name>
    <dbReference type="NCBI Taxonomy" id="173861"/>
    <lineage>
        <taxon>Bacteria</taxon>
        <taxon>Bacillati</taxon>
        <taxon>Actinomycetota</taxon>
        <taxon>Actinomycetes</taxon>
        <taxon>Kitasatosporales</taxon>
        <taxon>Streptomycetaceae</taxon>
        <taxon>Streptomyces</taxon>
    </lineage>
</organism>
<comment type="caution">
    <text evidence="1">The sequence shown here is derived from an EMBL/GenBank/DDBJ whole genome shotgun (WGS) entry which is preliminary data.</text>
</comment>
<evidence type="ECO:0000313" key="2">
    <source>
        <dbReference type="Proteomes" id="UP001499895"/>
    </source>
</evidence>
<keyword evidence="2" id="KW-1185">Reference proteome</keyword>
<sequence>MKGQDDFGLKNVVVGRAELFHNDESFKREQIRCGIARHRTDPLHRPSVREICVHCHMVAARVSHSHSFTAATGTVA</sequence>
<accession>A0ABP3KX32</accession>
<dbReference type="EMBL" id="BAAAHB010000107">
    <property type="protein sequence ID" value="GAA0488732.1"/>
    <property type="molecule type" value="Genomic_DNA"/>
</dbReference>
<evidence type="ECO:0000313" key="1">
    <source>
        <dbReference type="EMBL" id="GAA0488732.1"/>
    </source>
</evidence>
<proteinExistence type="predicted"/>
<protein>
    <submittedName>
        <fullName evidence="1">Uncharacterized protein</fullName>
    </submittedName>
</protein>
<name>A0ABP3KX32_9ACTN</name>
<reference evidence="2" key="1">
    <citation type="journal article" date="2019" name="Int. J. Syst. Evol. Microbiol.">
        <title>The Global Catalogue of Microorganisms (GCM) 10K type strain sequencing project: providing services to taxonomists for standard genome sequencing and annotation.</title>
        <authorList>
            <consortium name="The Broad Institute Genomics Platform"/>
            <consortium name="The Broad Institute Genome Sequencing Center for Infectious Disease"/>
            <person name="Wu L."/>
            <person name="Ma J."/>
        </authorList>
    </citation>
    <scope>NUCLEOTIDE SEQUENCE [LARGE SCALE GENOMIC DNA]</scope>
    <source>
        <strain evidence="2">JCM 10649</strain>
    </source>
</reference>
<dbReference type="Proteomes" id="UP001499895">
    <property type="component" value="Unassembled WGS sequence"/>
</dbReference>